<dbReference type="RefSeq" id="WP_019599743.1">
    <property type="nucleotide sequence ID" value="NZ_FNQC01000016.1"/>
</dbReference>
<accession>A0A1H3TBN5</accession>
<dbReference type="CDD" id="cd17268">
    <property type="entry name" value="RMtype1_S_Ara36733I_TRD1-CR1_like"/>
    <property type="match status" value="1"/>
</dbReference>
<reference evidence="5 6" key="1">
    <citation type="submission" date="2016-10" db="EMBL/GenBank/DDBJ databases">
        <authorList>
            <person name="Varghese N."/>
            <person name="Submissions S."/>
        </authorList>
    </citation>
    <scope>NUCLEOTIDE SEQUENCE [LARGE SCALE GENOMIC DNA]</scope>
    <source>
        <strain evidence="5 6">DSM 17997</strain>
    </source>
</reference>
<comment type="similarity">
    <text evidence="1">Belongs to the type-I restriction system S methylase family.</text>
</comment>
<dbReference type="InterPro" id="IPR000055">
    <property type="entry name" value="Restrct_endonuc_typeI_TRD"/>
</dbReference>
<dbReference type="Gene3D" id="1.10.287.1120">
    <property type="entry name" value="Bipartite methylase S protein"/>
    <property type="match status" value="1"/>
</dbReference>
<keyword evidence="6" id="KW-1185">Reference proteome</keyword>
<keyword evidence="3" id="KW-0238">DNA-binding</keyword>
<dbReference type="InterPro" id="IPR044946">
    <property type="entry name" value="Restrct_endonuc_typeI_TRD_sf"/>
</dbReference>
<evidence type="ECO:0000259" key="4">
    <source>
        <dbReference type="Pfam" id="PF01420"/>
    </source>
</evidence>
<dbReference type="EMBL" id="FNQC01000016">
    <property type="protein sequence ID" value="SDZ47656.1"/>
    <property type="molecule type" value="Genomic_DNA"/>
</dbReference>
<feature type="domain" description="Type I restriction modification DNA specificity" evidence="4">
    <location>
        <begin position="28"/>
        <end position="208"/>
    </location>
</feature>
<evidence type="ECO:0000313" key="5">
    <source>
        <dbReference type="EMBL" id="SDZ47656.1"/>
    </source>
</evidence>
<evidence type="ECO:0000256" key="3">
    <source>
        <dbReference type="ARBA" id="ARBA00023125"/>
    </source>
</evidence>
<organism evidence="5 6">
    <name type="scientific">Rhodonellum ikkaensis</name>
    <dbReference type="NCBI Taxonomy" id="336829"/>
    <lineage>
        <taxon>Bacteria</taxon>
        <taxon>Pseudomonadati</taxon>
        <taxon>Bacteroidota</taxon>
        <taxon>Cytophagia</taxon>
        <taxon>Cytophagales</taxon>
        <taxon>Cytophagaceae</taxon>
        <taxon>Rhodonellum</taxon>
    </lineage>
</organism>
<keyword evidence="2" id="KW-0680">Restriction system</keyword>
<dbReference type="Pfam" id="PF01420">
    <property type="entry name" value="Methylase_S"/>
    <property type="match status" value="1"/>
</dbReference>
<dbReference type="SUPFAM" id="SSF116734">
    <property type="entry name" value="DNA methylase specificity domain"/>
    <property type="match status" value="2"/>
</dbReference>
<dbReference type="Gene3D" id="3.90.220.20">
    <property type="entry name" value="DNA methylase specificity domains"/>
    <property type="match status" value="2"/>
</dbReference>
<dbReference type="Proteomes" id="UP000199663">
    <property type="component" value="Unassembled WGS sequence"/>
</dbReference>
<protein>
    <submittedName>
        <fullName evidence="5">Type I restriction enzyme, S subunit</fullName>
    </submittedName>
</protein>
<sequence length="432" mass="48793">MSISQSGLMEEKEKVPAGYKKSSVGIIPKEWEVVKLDQIGSFLKGKGVPKSEIIDNGLPCLTYGELYTKHHDIIQKFNSYINTQSSKNSRGLHYGDILFAGSGETLKEIGKSVAFVNDHEAYAGGDIIILRQVKNNPHFLGYFLNHQIVNRQKYRLGQGHSVVHIYASGLKDLKIPLPPLPQQQKIAEILSTWDRAIEHTQGIIDQLKVRNKGLAQQLLTGKKRLKGFEGEWNESTLDSIAQRVTRKNEELDDTVVTISAQRGLVLQEDFFKKRVASETLSNYYLIHKGEFAYNKSYSKGYPMGAFKRLDKFDKAVVTTLYICFKLRTNVNSDYMTYCFEAGLMIPGLMRIAQEGGRAHGLLNIGIQDFLNLKLNLPNLEEQEKITKVLGSAYQEQKSFEIKLATLKDQKKGLMQQLLTGKMRVKTDLQGDN</sequence>
<gene>
    <name evidence="5" type="ORF">SAMN05444412_11666</name>
</gene>
<evidence type="ECO:0000256" key="1">
    <source>
        <dbReference type="ARBA" id="ARBA00010923"/>
    </source>
</evidence>
<evidence type="ECO:0000256" key="2">
    <source>
        <dbReference type="ARBA" id="ARBA00022747"/>
    </source>
</evidence>
<proteinExistence type="inferred from homology"/>
<comment type="caution">
    <text evidence="5">The sequence shown here is derived from an EMBL/GenBank/DDBJ whole genome shotgun (WGS) entry which is preliminary data.</text>
</comment>
<dbReference type="PANTHER" id="PTHR30408:SF12">
    <property type="entry name" value="TYPE I RESTRICTION ENZYME MJAVIII SPECIFICITY SUBUNIT"/>
    <property type="match status" value="1"/>
</dbReference>
<name>A0A1H3TBN5_9BACT</name>
<dbReference type="PANTHER" id="PTHR30408">
    <property type="entry name" value="TYPE-1 RESTRICTION ENZYME ECOKI SPECIFICITY PROTEIN"/>
    <property type="match status" value="1"/>
</dbReference>
<evidence type="ECO:0000313" key="6">
    <source>
        <dbReference type="Proteomes" id="UP000199663"/>
    </source>
</evidence>
<dbReference type="InterPro" id="IPR052021">
    <property type="entry name" value="Type-I_RS_S_subunit"/>
</dbReference>